<dbReference type="Proteomes" id="UP000578077">
    <property type="component" value="Unassembled WGS sequence"/>
</dbReference>
<reference evidence="2 3" key="1">
    <citation type="submission" date="2020-08" db="EMBL/GenBank/DDBJ databases">
        <title>Sequencing the genomes of 1000 actinobacteria strains.</title>
        <authorList>
            <person name="Klenk H.-P."/>
        </authorList>
    </citation>
    <scope>NUCLEOTIDE SEQUENCE [LARGE SCALE GENOMIC DNA]</scope>
    <source>
        <strain evidence="2 3">DSM 44593</strain>
    </source>
</reference>
<feature type="region of interest" description="Disordered" evidence="1">
    <location>
        <begin position="1"/>
        <end position="23"/>
    </location>
</feature>
<sequence length="62" mass="6456">MTGFGNAFDALPASTAGRAPPGRSIRHAAVGASVSDRALQGTPPSFSMWIRSCPFPPLDRLS</sequence>
<proteinExistence type="predicted"/>
<dbReference type="AlphaFoldDB" id="A0A841EAH3"/>
<comment type="caution">
    <text evidence="2">The sequence shown here is derived from an EMBL/GenBank/DDBJ whole genome shotgun (WGS) entry which is preliminary data.</text>
</comment>
<protein>
    <submittedName>
        <fullName evidence="2">Uncharacterized protein</fullName>
    </submittedName>
</protein>
<dbReference type="RefSeq" id="WP_184632619.1">
    <property type="nucleotide sequence ID" value="NZ_BAABKT010000044.1"/>
</dbReference>
<accession>A0A841EAH3</accession>
<evidence type="ECO:0000313" key="2">
    <source>
        <dbReference type="EMBL" id="MBB5996461.1"/>
    </source>
</evidence>
<gene>
    <name evidence="2" type="ORF">HNR25_000212</name>
</gene>
<evidence type="ECO:0000256" key="1">
    <source>
        <dbReference type="SAM" id="MobiDB-lite"/>
    </source>
</evidence>
<keyword evidence="3" id="KW-1185">Reference proteome</keyword>
<evidence type="ECO:0000313" key="3">
    <source>
        <dbReference type="Proteomes" id="UP000578077"/>
    </source>
</evidence>
<name>A0A841EAH3_9ACTN</name>
<organism evidence="2 3">
    <name type="scientific">Streptomonospora salina</name>
    <dbReference type="NCBI Taxonomy" id="104205"/>
    <lineage>
        <taxon>Bacteria</taxon>
        <taxon>Bacillati</taxon>
        <taxon>Actinomycetota</taxon>
        <taxon>Actinomycetes</taxon>
        <taxon>Streptosporangiales</taxon>
        <taxon>Nocardiopsidaceae</taxon>
        <taxon>Streptomonospora</taxon>
    </lineage>
</organism>
<dbReference type="EMBL" id="JACHLY010000001">
    <property type="protein sequence ID" value="MBB5996461.1"/>
    <property type="molecule type" value="Genomic_DNA"/>
</dbReference>